<evidence type="ECO:0000313" key="2">
    <source>
        <dbReference type="Proteomes" id="UP001596512"/>
    </source>
</evidence>
<name>A0ABW2TP20_9PSEU</name>
<dbReference type="EMBL" id="JBHTEY010000004">
    <property type="protein sequence ID" value="MFC7615459.1"/>
    <property type="molecule type" value="Genomic_DNA"/>
</dbReference>
<proteinExistence type="predicted"/>
<comment type="caution">
    <text evidence="1">The sequence shown here is derived from an EMBL/GenBank/DDBJ whole genome shotgun (WGS) entry which is preliminary data.</text>
</comment>
<reference evidence="2" key="1">
    <citation type="journal article" date="2019" name="Int. J. Syst. Evol. Microbiol.">
        <title>The Global Catalogue of Microorganisms (GCM) 10K type strain sequencing project: providing services to taxonomists for standard genome sequencing and annotation.</title>
        <authorList>
            <consortium name="The Broad Institute Genomics Platform"/>
            <consortium name="The Broad Institute Genome Sequencing Center for Infectious Disease"/>
            <person name="Wu L."/>
            <person name="Ma J."/>
        </authorList>
    </citation>
    <scope>NUCLEOTIDE SEQUENCE [LARGE SCALE GENOMIC DNA]</scope>
    <source>
        <strain evidence="2">JCM 17695</strain>
    </source>
</reference>
<sequence>MGNDGYTWTYLRNLRTGVRGWVRDDLLDLNADGQTRGSLSYCGF</sequence>
<evidence type="ECO:0000313" key="1">
    <source>
        <dbReference type="EMBL" id="MFC7615459.1"/>
    </source>
</evidence>
<organism evidence="1 2">
    <name type="scientific">Actinokineospora soli</name>
    <dbReference type="NCBI Taxonomy" id="1048753"/>
    <lineage>
        <taxon>Bacteria</taxon>
        <taxon>Bacillati</taxon>
        <taxon>Actinomycetota</taxon>
        <taxon>Actinomycetes</taxon>
        <taxon>Pseudonocardiales</taxon>
        <taxon>Pseudonocardiaceae</taxon>
        <taxon>Actinokineospora</taxon>
    </lineage>
</organism>
<gene>
    <name evidence="1" type="ORF">ACFQV2_20125</name>
</gene>
<keyword evidence="2" id="KW-1185">Reference proteome</keyword>
<evidence type="ECO:0008006" key="3">
    <source>
        <dbReference type="Google" id="ProtNLM"/>
    </source>
</evidence>
<dbReference type="Proteomes" id="UP001596512">
    <property type="component" value="Unassembled WGS sequence"/>
</dbReference>
<accession>A0ABW2TP20</accession>
<protein>
    <recommendedName>
        <fullName evidence="3">SH3 domain-containing protein</fullName>
    </recommendedName>
</protein>